<accession>A0A7H1DX62</accession>
<proteinExistence type="predicted"/>
<dbReference type="RefSeq" id="WP_164462368.1">
    <property type="nucleotide sequence ID" value="NZ_CP060203.1"/>
</dbReference>
<organism evidence="1 2">
    <name type="scientific">Chryseobacterium manosquense</name>
    <dbReference type="NCBI Taxonomy" id="2754694"/>
    <lineage>
        <taxon>Bacteria</taxon>
        <taxon>Pseudomonadati</taxon>
        <taxon>Bacteroidota</taxon>
        <taxon>Flavobacteriia</taxon>
        <taxon>Flavobacteriales</taxon>
        <taxon>Weeksellaceae</taxon>
        <taxon>Chryseobacterium group</taxon>
        <taxon>Chryseobacterium</taxon>
    </lineage>
</organism>
<reference evidence="1 2" key="1">
    <citation type="submission" date="2020-07" db="EMBL/GenBank/DDBJ databases">
        <title>Complete genome and description of Chryseobacterium manosquense strain Marseille-Q2069 sp. nov.</title>
        <authorList>
            <person name="Boxberger M."/>
        </authorList>
    </citation>
    <scope>NUCLEOTIDE SEQUENCE [LARGE SCALE GENOMIC DNA]</scope>
    <source>
        <strain evidence="1 2">Marseille-Q2069</strain>
    </source>
</reference>
<sequence>MKTFIFYENNPEATMEQFMEVYPRHQENEEKFIKAGIFAMKELQDELL</sequence>
<dbReference type="KEGG" id="cmaq:H0S70_00835"/>
<dbReference type="AlphaFoldDB" id="A0A7H1DX62"/>
<name>A0A7H1DX62_9FLAO</name>
<protein>
    <submittedName>
        <fullName evidence="1">Uncharacterized protein</fullName>
    </submittedName>
</protein>
<evidence type="ECO:0000313" key="2">
    <source>
        <dbReference type="Proteomes" id="UP000516438"/>
    </source>
</evidence>
<dbReference type="EMBL" id="CP060203">
    <property type="protein sequence ID" value="QNS41570.1"/>
    <property type="molecule type" value="Genomic_DNA"/>
</dbReference>
<evidence type="ECO:0000313" key="1">
    <source>
        <dbReference type="EMBL" id="QNS41570.1"/>
    </source>
</evidence>
<keyword evidence="2" id="KW-1185">Reference proteome</keyword>
<dbReference type="Proteomes" id="UP000516438">
    <property type="component" value="Chromosome"/>
</dbReference>
<gene>
    <name evidence="1" type="ORF">H0S70_00835</name>
</gene>